<gene>
    <name evidence="2" type="ORF">D9619_013701</name>
</gene>
<evidence type="ECO:0000313" key="2">
    <source>
        <dbReference type="EMBL" id="KAF5313791.1"/>
    </source>
</evidence>
<name>A0A8H5AZB2_9AGAR</name>
<dbReference type="EMBL" id="JAACJJ010000047">
    <property type="protein sequence ID" value="KAF5313791.1"/>
    <property type="molecule type" value="Genomic_DNA"/>
</dbReference>
<keyword evidence="3" id="KW-1185">Reference proteome</keyword>
<feature type="region of interest" description="Disordered" evidence="1">
    <location>
        <begin position="89"/>
        <end position="110"/>
    </location>
</feature>
<evidence type="ECO:0000256" key="1">
    <source>
        <dbReference type="SAM" id="MobiDB-lite"/>
    </source>
</evidence>
<comment type="caution">
    <text evidence="2">The sequence shown here is derived from an EMBL/GenBank/DDBJ whole genome shotgun (WGS) entry which is preliminary data.</text>
</comment>
<dbReference type="AlphaFoldDB" id="A0A8H5AZB2"/>
<sequence length="179" mass="19449">MGGCSSSSLSLSGFSDDDRLLLGDEGSDRISLCFILSLFLGSLVCLFQPDSRNNNQLVNALDLDRCRQRALVLHASLPLVFCRNWAHGNRHPARDSRPAYANYEQPRMGDNDIRANTERAVNKKAGDDAEGVHLSSPAGQADTDVILLRPPPPFALHARTSTLVPRTSKSGSVVPGPWI</sequence>
<protein>
    <submittedName>
        <fullName evidence="2">Uncharacterized protein</fullName>
    </submittedName>
</protein>
<proteinExistence type="predicted"/>
<dbReference type="Proteomes" id="UP000567179">
    <property type="component" value="Unassembled WGS sequence"/>
</dbReference>
<reference evidence="2 3" key="1">
    <citation type="journal article" date="2020" name="ISME J.">
        <title>Uncovering the hidden diversity of litter-decomposition mechanisms in mushroom-forming fungi.</title>
        <authorList>
            <person name="Floudas D."/>
            <person name="Bentzer J."/>
            <person name="Ahren D."/>
            <person name="Johansson T."/>
            <person name="Persson P."/>
            <person name="Tunlid A."/>
        </authorList>
    </citation>
    <scope>NUCLEOTIDE SEQUENCE [LARGE SCALE GENOMIC DNA]</scope>
    <source>
        <strain evidence="2 3">CBS 101986</strain>
    </source>
</reference>
<evidence type="ECO:0000313" key="3">
    <source>
        <dbReference type="Proteomes" id="UP000567179"/>
    </source>
</evidence>
<feature type="region of interest" description="Disordered" evidence="1">
    <location>
        <begin position="124"/>
        <end position="143"/>
    </location>
</feature>
<accession>A0A8H5AZB2</accession>
<organism evidence="2 3">
    <name type="scientific">Psilocybe cf. subviscida</name>
    <dbReference type="NCBI Taxonomy" id="2480587"/>
    <lineage>
        <taxon>Eukaryota</taxon>
        <taxon>Fungi</taxon>
        <taxon>Dikarya</taxon>
        <taxon>Basidiomycota</taxon>
        <taxon>Agaricomycotina</taxon>
        <taxon>Agaricomycetes</taxon>
        <taxon>Agaricomycetidae</taxon>
        <taxon>Agaricales</taxon>
        <taxon>Agaricineae</taxon>
        <taxon>Strophariaceae</taxon>
        <taxon>Psilocybe</taxon>
    </lineage>
</organism>